<proteinExistence type="predicted"/>
<name>A0A7Y0S7B9_VIBPH</name>
<organism evidence="2 3">
    <name type="scientific">Vibrio parahaemolyticus</name>
    <dbReference type="NCBI Taxonomy" id="670"/>
    <lineage>
        <taxon>Bacteria</taxon>
        <taxon>Pseudomonadati</taxon>
        <taxon>Pseudomonadota</taxon>
        <taxon>Gammaproteobacteria</taxon>
        <taxon>Vibrionales</taxon>
        <taxon>Vibrionaceae</taxon>
        <taxon>Vibrio</taxon>
    </lineage>
</organism>
<feature type="non-terminal residue" evidence="2">
    <location>
        <position position="132"/>
    </location>
</feature>
<evidence type="ECO:0000313" key="3">
    <source>
        <dbReference type="Proteomes" id="UP000555836"/>
    </source>
</evidence>
<reference evidence="2 3" key="1">
    <citation type="submission" date="2020-04" db="EMBL/GenBank/DDBJ databases">
        <title>Whole-genome sequencing of Vibrio spp. from China reveals different genetic environments of blaCTX-M-14 among diverse lineages.</title>
        <authorList>
            <person name="Zheng Z."/>
            <person name="Ye L."/>
            <person name="Chen S."/>
        </authorList>
    </citation>
    <scope>NUCLEOTIDE SEQUENCE [LARGE SCALE GENOMIC DNA]</scope>
    <source>
        <strain evidence="2 3">Vb0574</strain>
    </source>
</reference>
<feature type="transmembrane region" description="Helical" evidence="1">
    <location>
        <begin position="93"/>
        <end position="112"/>
    </location>
</feature>
<dbReference type="AlphaFoldDB" id="A0A7Y0S7B9"/>
<keyword evidence="1" id="KW-0472">Membrane</keyword>
<feature type="transmembrane region" description="Helical" evidence="1">
    <location>
        <begin position="24"/>
        <end position="48"/>
    </location>
</feature>
<protein>
    <submittedName>
        <fullName evidence="2">Oligosaccharide flippase family protein</fullName>
    </submittedName>
</protein>
<dbReference type="EMBL" id="JABCLD010001830">
    <property type="protein sequence ID" value="NMU27716.1"/>
    <property type="molecule type" value="Genomic_DNA"/>
</dbReference>
<gene>
    <name evidence="2" type="ORF">HKB21_19075</name>
</gene>
<keyword evidence="1" id="KW-0812">Transmembrane</keyword>
<dbReference type="Proteomes" id="UP000555836">
    <property type="component" value="Unassembled WGS sequence"/>
</dbReference>
<feature type="non-terminal residue" evidence="2">
    <location>
        <position position="1"/>
    </location>
</feature>
<accession>A0A7Y0S7B9</accession>
<sequence length="132" mass="14665">FLFAGGFLVSIVVAKYLGPKEMGVINYAIALSAIPTAISQLGATHLVFNRASKNRRSAEKLVNSSNELRVWLYLISVFCISVWLFLANGGIDNTIIIILILLSYFFIGHDIYQFHYNAIHKSKINAISSQIS</sequence>
<keyword evidence="1" id="KW-1133">Transmembrane helix</keyword>
<feature type="transmembrane region" description="Helical" evidence="1">
    <location>
        <begin position="68"/>
        <end position="87"/>
    </location>
</feature>
<evidence type="ECO:0000256" key="1">
    <source>
        <dbReference type="SAM" id="Phobius"/>
    </source>
</evidence>
<comment type="caution">
    <text evidence="2">The sequence shown here is derived from an EMBL/GenBank/DDBJ whole genome shotgun (WGS) entry which is preliminary data.</text>
</comment>
<evidence type="ECO:0000313" key="2">
    <source>
        <dbReference type="EMBL" id="NMU27716.1"/>
    </source>
</evidence>